<evidence type="ECO:0000256" key="1">
    <source>
        <dbReference type="SAM" id="Phobius"/>
    </source>
</evidence>
<protein>
    <submittedName>
        <fullName evidence="2">Uncharacterized protein</fullName>
    </submittedName>
</protein>
<comment type="caution">
    <text evidence="2">The sequence shown here is derived from an EMBL/GenBank/DDBJ whole genome shotgun (WGS) entry which is preliminary data.</text>
</comment>
<evidence type="ECO:0000313" key="3">
    <source>
        <dbReference type="Proteomes" id="UP001276659"/>
    </source>
</evidence>
<keyword evidence="3" id="KW-1185">Reference proteome</keyword>
<evidence type="ECO:0000313" key="2">
    <source>
        <dbReference type="EMBL" id="KAK3176811.1"/>
    </source>
</evidence>
<dbReference type="Proteomes" id="UP001276659">
    <property type="component" value="Unassembled WGS sequence"/>
</dbReference>
<reference evidence="2" key="1">
    <citation type="submission" date="2022-11" db="EMBL/GenBank/DDBJ databases">
        <title>Chromosomal genome sequence assembly and mating type (MAT) locus characterization of the leprose asexual lichenized fungus Lepraria neglecta (Nyl.) Erichsen.</title>
        <authorList>
            <person name="Allen J.L."/>
            <person name="Pfeffer B."/>
        </authorList>
    </citation>
    <scope>NUCLEOTIDE SEQUENCE</scope>
    <source>
        <strain evidence="2">Allen 5258</strain>
    </source>
</reference>
<keyword evidence="1" id="KW-0812">Transmembrane</keyword>
<sequence>MIGTSTSEYLFIQACIYFLHYIAPLSAFYCIIFFALHPWGYRIPIWLEVWAVAETAFLLLLYFPRKVIIQRAAFHPEALPRDKRKGLFQLCLHTVKDPEHYLKYWFREASLSDIKRENVKGKFLAYFALRLLTGLELFCWAFLNKATWGPEDNDELEDYADKTESLLGRKLEPGRGKAVSLRITVDEVRTMYRSLFWYLLCGPMVLIDPVSILLHLPDVAYNFTCRKPRRANEHQLYYFASMDQGVAHTLGRTFFWSQNCLWKKDLKDHRVTVSLAGKDLIVDTEAVGSYLAQNGDSEPVAEEWKHREWKGKGLDILWFDDLDHAQVFDSPRNCEILAKVVRSYSIKEPPTTAYGAIG</sequence>
<feature type="transmembrane region" description="Helical" evidence="1">
    <location>
        <begin position="9"/>
        <end position="37"/>
    </location>
</feature>
<name>A0AAD9ZEE4_9LECA</name>
<accession>A0AAD9ZEE4</accession>
<dbReference type="PANTHER" id="PTHR37471:SF1">
    <property type="entry name" value="AB HYDROLASE-1 DOMAIN-CONTAINING PROTEIN"/>
    <property type="match status" value="1"/>
</dbReference>
<keyword evidence="1" id="KW-0472">Membrane</keyword>
<keyword evidence="1" id="KW-1133">Transmembrane helix</keyword>
<dbReference type="EMBL" id="JASNWA010000004">
    <property type="protein sequence ID" value="KAK3176811.1"/>
    <property type="molecule type" value="Genomic_DNA"/>
</dbReference>
<gene>
    <name evidence="2" type="ORF">OEA41_008136</name>
</gene>
<feature type="transmembrane region" description="Helical" evidence="1">
    <location>
        <begin position="43"/>
        <end position="63"/>
    </location>
</feature>
<organism evidence="2 3">
    <name type="scientific">Lepraria neglecta</name>
    <dbReference type="NCBI Taxonomy" id="209136"/>
    <lineage>
        <taxon>Eukaryota</taxon>
        <taxon>Fungi</taxon>
        <taxon>Dikarya</taxon>
        <taxon>Ascomycota</taxon>
        <taxon>Pezizomycotina</taxon>
        <taxon>Lecanoromycetes</taxon>
        <taxon>OSLEUM clade</taxon>
        <taxon>Lecanoromycetidae</taxon>
        <taxon>Lecanorales</taxon>
        <taxon>Lecanorineae</taxon>
        <taxon>Stereocaulaceae</taxon>
        <taxon>Lepraria</taxon>
    </lineage>
</organism>
<feature type="transmembrane region" description="Helical" evidence="1">
    <location>
        <begin position="195"/>
        <end position="216"/>
    </location>
</feature>
<proteinExistence type="predicted"/>
<dbReference type="AlphaFoldDB" id="A0AAD9ZEE4"/>
<dbReference type="PANTHER" id="PTHR37471">
    <property type="entry name" value="UNNAMED PRODUCT"/>
    <property type="match status" value="1"/>
</dbReference>